<reference evidence="1 2" key="1">
    <citation type="submission" date="2019-07" db="EMBL/GenBank/DDBJ databases">
        <title>Quadrisphaera sp. strain DD2A genome sequencing and assembly.</title>
        <authorList>
            <person name="Kim I."/>
        </authorList>
    </citation>
    <scope>NUCLEOTIDE SEQUENCE [LARGE SCALE GENOMIC DNA]</scope>
    <source>
        <strain evidence="1 2">DD2A</strain>
    </source>
</reference>
<evidence type="ECO:0000313" key="1">
    <source>
        <dbReference type="EMBL" id="TXR57173.1"/>
    </source>
</evidence>
<protein>
    <submittedName>
        <fullName evidence="1">Uncharacterized protein</fullName>
    </submittedName>
</protein>
<accession>A0A5C8ZJ80</accession>
<dbReference type="AlphaFoldDB" id="A0A5C8ZJ80"/>
<proteinExistence type="predicted"/>
<sequence>MAQQIVVKNRQQIAAEAEDALGYAALHGDPDPQGTGVSHFCKRTGYTLHSVGFDSAGHAQTWVFSRNH</sequence>
<name>A0A5C8ZJ80_9ACTN</name>
<dbReference type="OrthoDB" id="5195832at2"/>
<evidence type="ECO:0000313" key="2">
    <source>
        <dbReference type="Proteomes" id="UP000321234"/>
    </source>
</evidence>
<comment type="caution">
    <text evidence="1">The sequence shown here is derived from an EMBL/GenBank/DDBJ whole genome shotgun (WGS) entry which is preliminary data.</text>
</comment>
<dbReference type="RefSeq" id="WP_147925592.1">
    <property type="nucleotide sequence ID" value="NZ_VKAC01000003.1"/>
</dbReference>
<dbReference type="EMBL" id="VKAC01000003">
    <property type="protein sequence ID" value="TXR57173.1"/>
    <property type="molecule type" value="Genomic_DNA"/>
</dbReference>
<gene>
    <name evidence="1" type="ORF">FMM08_06885</name>
</gene>
<keyword evidence="2" id="KW-1185">Reference proteome</keyword>
<dbReference type="Proteomes" id="UP000321234">
    <property type="component" value="Unassembled WGS sequence"/>
</dbReference>
<organism evidence="1 2">
    <name type="scientific">Quadrisphaera setariae</name>
    <dbReference type="NCBI Taxonomy" id="2593304"/>
    <lineage>
        <taxon>Bacteria</taxon>
        <taxon>Bacillati</taxon>
        <taxon>Actinomycetota</taxon>
        <taxon>Actinomycetes</taxon>
        <taxon>Kineosporiales</taxon>
        <taxon>Kineosporiaceae</taxon>
        <taxon>Quadrisphaera</taxon>
    </lineage>
</organism>